<organism evidence="14 16">
    <name type="scientific">Planoprotostelium fungivorum</name>
    <dbReference type="NCBI Taxonomy" id="1890364"/>
    <lineage>
        <taxon>Eukaryota</taxon>
        <taxon>Amoebozoa</taxon>
        <taxon>Evosea</taxon>
        <taxon>Variosea</taxon>
        <taxon>Cavosteliida</taxon>
        <taxon>Cavosteliaceae</taxon>
        <taxon>Planoprotostelium</taxon>
    </lineage>
</organism>
<evidence type="ECO:0000256" key="9">
    <source>
        <dbReference type="PROSITE-ProRule" id="PRU00221"/>
    </source>
</evidence>
<dbReference type="Pfam" id="PF00400">
    <property type="entry name" value="WD40"/>
    <property type="match status" value="1"/>
</dbReference>
<dbReference type="PROSITE" id="PS00678">
    <property type="entry name" value="WD_REPEATS_1"/>
    <property type="match status" value="1"/>
</dbReference>
<dbReference type="PROSITE" id="PS50294">
    <property type="entry name" value="WD_REPEATS_REGION"/>
    <property type="match status" value="4"/>
</dbReference>
<dbReference type="EMBL" id="MDYQ01000073">
    <property type="protein sequence ID" value="PRP83889.1"/>
    <property type="molecule type" value="Genomic_DNA"/>
</dbReference>
<keyword evidence="8 10" id="KW-0539">Nucleus</keyword>
<dbReference type="FunCoup" id="A0A2P6MXE3">
    <property type="interactions" value="108"/>
</dbReference>
<dbReference type="InterPro" id="IPR055410">
    <property type="entry name" value="Beta-prop_CAF1B_HIR1"/>
</dbReference>
<feature type="compositionally biased region" description="Basic and acidic residues" evidence="11">
    <location>
        <begin position="537"/>
        <end position="563"/>
    </location>
</feature>
<keyword evidence="5 10" id="KW-0156">Chromatin regulator</keyword>
<dbReference type="PROSITE" id="PS50082">
    <property type="entry name" value="WD_REPEATS_2"/>
    <property type="match status" value="4"/>
</dbReference>
<evidence type="ECO:0000256" key="4">
    <source>
        <dbReference type="ARBA" id="ARBA00022737"/>
    </source>
</evidence>
<feature type="repeat" description="WD" evidence="9">
    <location>
        <begin position="66"/>
        <end position="107"/>
    </location>
</feature>
<dbReference type="InterPro" id="IPR036322">
    <property type="entry name" value="WD40_repeat_dom_sf"/>
</dbReference>
<dbReference type="GO" id="GO:0005634">
    <property type="term" value="C:nucleus"/>
    <property type="evidence" value="ECO:0007669"/>
    <property type="project" value="UniProtKB-SubCell"/>
</dbReference>
<keyword evidence="3 9" id="KW-0853">WD repeat</keyword>
<keyword evidence="6 10" id="KW-0805">Transcription regulation</keyword>
<reference evidence="14 16" key="1">
    <citation type="journal article" date="2018" name="Genome Biol. Evol.">
        <title>Multiple Roots of Fruiting Body Formation in Amoebozoa.</title>
        <authorList>
            <person name="Hillmann F."/>
            <person name="Forbes G."/>
            <person name="Novohradska S."/>
            <person name="Ferling I."/>
            <person name="Riege K."/>
            <person name="Groth M."/>
            <person name="Westermann M."/>
            <person name="Marz M."/>
            <person name="Spaller T."/>
            <person name="Winckler T."/>
            <person name="Schaap P."/>
            <person name="Glockner G."/>
        </authorList>
    </citation>
    <scope>NUCLEOTIDE SEQUENCE [LARGE SCALE GENOMIC DNA]</scope>
    <source>
        <strain evidence="14 16">Jena</strain>
    </source>
</reference>
<evidence type="ECO:0000256" key="6">
    <source>
        <dbReference type="ARBA" id="ARBA00023015"/>
    </source>
</evidence>
<dbReference type="InterPro" id="IPR015943">
    <property type="entry name" value="WD40/YVTN_repeat-like_dom_sf"/>
</dbReference>
<keyword evidence="16" id="KW-1185">Reference proteome</keyword>
<comment type="subcellular location">
    <subcellularLocation>
        <location evidence="1 10">Nucleus</location>
    </subcellularLocation>
</comment>
<evidence type="ECO:0000313" key="14">
    <source>
        <dbReference type="EMBL" id="PRP76358.1"/>
    </source>
</evidence>
<feature type="repeat" description="WD" evidence="9">
    <location>
        <begin position="166"/>
        <end position="207"/>
    </location>
</feature>
<dbReference type="GO" id="GO:0006355">
    <property type="term" value="P:regulation of DNA-templated transcription"/>
    <property type="evidence" value="ECO:0007669"/>
    <property type="project" value="InterPro"/>
</dbReference>
<dbReference type="Proteomes" id="UP000241769">
    <property type="component" value="Unassembled WGS sequence"/>
</dbReference>
<feature type="domain" description="CAF1B/HIR1 beta-propeller" evidence="13">
    <location>
        <begin position="13"/>
        <end position="214"/>
    </location>
</feature>
<dbReference type="PANTHER" id="PTHR13831:SF0">
    <property type="entry name" value="PROTEIN HIRA"/>
    <property type="match status" value="1"/>
</dbReference>
<dbReference type="CDD" id="cd00200">
    <property type="entry name" value="WD40"/>
    <property type="match status" value="1"/>
</dbReference>
<dbReference type="GO" id="GO:0006338">
    <property type="term" value="P:chromatin remodeling"/>
    <property type="evidence" value="ECO:0007669"/>
    <property type="project" value="InterPro"/>
</dbReference>
<feature type="repeat" description="WD" evidence="9">
    <location>
        <begin position="124"/>
        <end position="165"/>
    </location>
</feature>
<evidence type="ECO:0000313" key="16">
    <source>
        <dbReference type="Proteomes" id="UP000241769"/>
    </source>
</evidence>
<evidence type="ECO:0000256" key="11">
    <source>
        <dbReference type="SAM" id="MobiDB-lite"/>
    </source>
</evidence>
<feature type="domain" description="Protein HIRA-like C-terminal" evidence="12">
    <location>
        <begin position="651"/>
        <end position="713"/>
    </location>
</feature>
<dbReference type="GO" id="GO:0031491">
    <property type="term" value="F:nucleosome binding"/>
    <property type="evidence" value="ECO:0007669"/>
    <property type="project" value="TreeGrafter"/>
</dbReference>
<dbReference type="EMBL" id="MDYQ01000333">
    <property type="protein sequence ID" value="PRP76358.1"/>
    <property type="molecule type" value="Genomic_DNA"/>
</dbReference>
<evidence type="ECO:0000256" key="7">
    <source>
        <dbReference type="ARBA" id="ARBA00023163"/>
    </source>
</evidence>
<comment type="function">
    <text evidence="10">Required for replication-independent chromatin assembly and for the periodic repression of histone gene transcription during the cell cycle.</text>
</comment>
<dbReference type="GO" id="GO:0000785">
    <property type="term" value="C:chromatin"/>
    <property type="evidence" value="ECO:0007669"/>
    <property type="project" value="TreeGrafter"/>
</dbReference>
<name>A0A2P6MXE3_9EUKA</name>
<sequence length="862" mass="95525">MSKVLVAKPPWVKHSGEPIYSCDIHPDGKRFVTAGGDNKIKIWSFPALVSTAIEPDYSGPTLLALIESHTLPVNVCRWSPDGKYLATASDDKSVLVFELSTQHSLRVYGSDEQQHEQWKIRAQFLGHTADVLDLSWSPSSDLLVSGSVDNNVIVWNLNTKTQEAILKGHQSFVRGVCWDPIGRYIVSQSEDKQVRVWRTTDWQLEASIDKPFEKTKQQPVMFQRMSWSPEGGIIACCSGSFTILLNRGSWDMKVEFVGHTNSVTCTRFNHRVFVKGGAEVLYCSAGSSDCGISVWSTATMRAAAVIKPVLDSAWSPDGKHLVSVSSDGTAAVLIFPDDFLGQAMGAKETEEMMRKLYGGYNITARPQLAETPFQLETEKSPEPKAAEPNRPTIVVNTDNMKKQREIVQGGKRRIVPVFLSPNKSPPAPTLAPKSSAVTPKLTPSTAPAPPTPSTPMTSQKPHLQPAKSPTAVPNPFATPAVVNVEKSSPVKEKTHGNITSDGGDGMVVEEREKTKRKLTEISDDTPETPTKKSKTKEKKDKVKDKAKEKGKEKEKPREKKEETNTAQPPKINPTTAPDRLSIEIGTSKFALGQMSQVVTVEADHTGRIAAYAGRQLWEDFLKKKITHLVGNFKFIAAGCEGGLLYLYSYNGRYILPSIQLSDSIAFLERSEEHLLFVITCDGQCHLYDLSREACVFDAPLPHSLLSAGLRAARITEKGKAVISDEKFSEAETRTTLPMATRGILSSIQATSQRHARISDNSSQEKNSQSIYYLEHQMASSILLESPNEYKEWLKSYVRRLTAEGAEAKLNELFLSNSSESMDAKILNMTRRDLLKEMLSIVSQNRSLQRLCNNIREVIHRVE</sequence>
<feature type="repeat" description="WD" evidence="9">
    <location>
        <begin position="12"/>
        <end position="44"/>
    </location>
</feature>
<dbReference type="PANTHER" id="PTHR13831">
    <property type="entry name" value="MEMBER OF THE HIR1 FAMILY OF WD-REPEAT PROTEINS"/>
    <property type="match status" value="1"/>
</dbReference>
<evidence type="ECO:0000259" key="12">
    <source>
        <dbReference type="Pfam" id="PF07569"/>
    </source>
</evidence>
<dbReference type="InterPro" id="IPR001680">
    <property type="entry name" value="WD40_rpt"/>
</dbReference>
<dbReference type="Gene3D" id="2.130.10.10">
    <property type="entry name" value="YVTN repeat-like/Quinoprotein amine dehydrogenase"/>
    <property type="match status" value="3"/>
</dbReference>
<dbReference type="SUPFAM" id="SSF50978">
    <property type="entry name" value="WD40 repeat-like"/>
    <property type="match status" value="2"/>
</dbReference>
<comment type="caution">
    <text evidence="14">The sequence shown here is derived from an EMBL/GenBank/DDBJ whole genome shotgun (WGS) entry which is preliminary data.</text>
</comment>
<feature type="region of interest" description="Disordered" evidence="11">
    <location>
        <begin position="417"/>
        <end position="579"/>
    </location>
</feature>
<keyword evidence="4 10" id="KW-0677">Repeat</keyword>
<keyword evidence="7 10" id="KW-0804">Transcription</keyword>
<evidence type="ECO:0000256" key="10">
    <source>
        <dbReference type="RuleBase" id="RU364014"/>
    </source>
</evidence>
<gene>
    <name evidence="15" type="ORF">PROFUN_08826</name>
    <name evidence="14" type="ORF">PROFUN_15297</name>
</gene>
<evidence type="ECO:0000256" key="8">
    <source>
        <dbReference type="ARBA" id="ARBA00023242"/>
    </source>
</evidence>
<dbReference type="InterPro" id="IPR019775">
    <property type="entry name" value="WD40_repeat_CS"/>
</dbReference>
<dbReference type="SMART" id="SM00320">
    <property type="entry name" value="WD40"/>
    <property type="match status" value="7"/>
</dbReference>
<dbReference type="AlphaFoldDB" id="A0A2P6MXE3"/>
<proteinExistence type="inferred from homology"/>
<feature type="compositionally biased region" description="Basic and acidic residues" evidence="11">
    <location>
        <begin position="508"/>
        <end position="520"/>
    </location>
</feature>
<dbReference type="Pfam" id="PF07569">
    <property type="entry name" value="Hira"/>
    <property type="match status" value="2"/>
</dbReference>
<dbReference type="GO" id="GO:0000417">
    <property type="term" value="C:HIR complex"/>
    <property type="evidence" value="ECO:0007669"/>
    <property type="project" value="TreeGrafter"/>
</dbReference>
<accession>A0A2P6MXE3</accession>
<evidence type="ECO:0000256" key="2">
    <source>
        <dbReference type="ARBA" id="ARBA00007306"/>
    </source>
</evidence>
<keyword evidence="10" id="KW-0678">Repressor</keyword>
<dbReference type="Pfam" id="PF24105">
    <property type="entry name" value="Beta-prop_CAF1B_HIR1"/>
    <property type="match status" value="1"/>
</dbReference>
<dbReference type="GO" id="GO:0006351">
    <property type="term" value="P:DNA-templated transcription"/>
    <property type="evidence" value="ECO:0007669"/>
    <property type="project" value="InterPro"/>
</dbReference>
<dbReference type="OrthoDB" id="1741719at2759"/>
<evidence type="ECO:0000313" key="15">
    <source>
        <dbReference type="EMBL" id="PRP83889.1"/>
    </source>
</evidence>
<dbReference type="InterPro" id="IPR031120">
    <property type="entry name" value="HIR1-like"/>
</dbReference>
<feature type="domain" description="Protein HIRA-like C-terminal" evidence="12">
    <location>
        <begin position="732"/>
        <end position="813"/>
    </location>
</feature>
<comment type="similarity">
    <text evidence="2 10">Belongs to the WD repeat HIR1 family.</text>
</comment>
<protein>
    <recommendedName>
        <fullName evidence="10">Protein HIRA</fullName>
    </recommendedName>
</protein>
<dbReference type="InParanoid" id="A0A2P6MXE3"/>
<dbReference type="InterPro" id="IPR011494">
    <property type="entry name" value="HIRA-like_C"/>
</dbReference>
<evidence type="ECO:0000256" key="3">
    <source>
        <dbReference type="ARBA" id="ARBA00022574"/>
    </source>
</evidence>
<evidence type="ECO:0000259" key="13">
    <source>
        <dbReference type="Pfam" id="PF24105"/>
    </source>
</evidence>
<dbReference type="STRING" id="1890364.A0A2P6MXE3"/>
<evidence type="ECO:0000256" key="5">
    <source>
        <dbReference type="ARBA" id="ARBA00022853"/>
    </source>
</evidence>
<feature type="compositionally biased region" description="Polar residues" evidence="11">
    <location>
        <begin position="564"/>
        <end position="575"/>
    </location>
</feature>
<evidence type="ECO:0000256" key="1">
    <source>
        <dbReference type="ARBA" id="ARBA00004123"/>
    </source>
</evidence>